<dbReference type="InterPro" id="IPR051057">
    <property type="entry name" value="PI-PLC_domain"/>
</dbReference>
<feature type="compositionally biased region" description="Basic and acidic residues" evidence="2">
    <location>
        <begin position="823"/>
        <end position="842"/>
    </location>
</feature>
<feature type="chain" id="PRO_5045600204" description="Phosphatidylinositol-specific phospholipase C X domain-containing protein" evidence="4">
    <location>
        <begin position="22"/>
        <end position="1026"/>
    </location>
</feature>
<feature type="domain" description="Phosphatidylinositol-specific phospholipase C X" evidence="5">
    <location>
        <begin position="61"/>
        <end position="219"/>
    </location>
</feature>
<protein>
    <recommendedName>
        <fullName evidence="5">Phosphatidylinositol-specific phospholipase C X domain-containing protein</fullName>
    </recommendedName>
</protein>
<feature type="coiled-coil region" evidence="1">
    <location>
        <begin position="459"/>
        <end position="503"/>
    </location>
</feature>
<evidence type="ECO:0000256" key="3">
    <source>
        <dbReference type="SAM" id="Phobius"/>
    </source>
</evidence>
<feature type="compositionally biased region" description="Basic and acidic residues" evidence="2">
    <location>
        <begin position="973"/>
        <end position="994"/>
    </location>
</feature>
<feature type="compositionally biased region" description="Low complexity" evidence="2">
    <location>
        <begin position="958"/>
        <end position="968"/>
    </location>
</feature>
<keyword evidence="3" id="KW-0472">Membrane</keyword>
<feature type="signal peptide" evidence="4">
    <location>
        <begin position="1"/>
        <end position="21"/>
    </location>
</feature>
<dbReference type="PROSITE" id="PS50007">
    <property type="entry name" value="PIPLC_X_DOMAIN"/>
    <property type="match status" value="1"/>
</dbReference>
<sequence length="1026" mass="117622">MYKKLLLLPLAVLPVFLLATATYNSNIDKTVYKKPNLATVTNTRVIANNYLATDWMKELPDTRPLSSLSLPGTHDSTMYNGYGFLYTFGGSLLATTQHFNFEDQLKIGIRAFDLRMQNDGRLVHGVIPSYQTLDDAFRFYADFLKKHPTEFLVVRIKDENFNVDKSYYAKQANEEYKKVVHSKYRNYVYNPEGKDVNEIARTKGFNIGQYRGKIIVLNHLHHKINTDNVGGFRYRTIVANETTQDRYDEINSSEEKVKYITQHFEKSSSKQYWDGRLFVNFTSYASGRRPDTSSPEVNQNVVNYINSHNSLTTLGLVFSDFPGPSLVQSIYRTNFNYTDYLLENGVLGDNVENLKFESIYEGDKKITLITNNNPSAYSNLNIEITINNQNIKYLTSSNFNSNKIVINLPDANLKHLQKIQVKTYKLTPDYNWFPQKTYNQKNAELTVETNEFIERQKELARIQEARKDFNLIKDNLQQQINILKNKNNVYQNLIEKMKNLIETHNNIVNSENASVLSIQNSKNSLQSFLNTLEYEKKKTQQNYEKQQRKQEFDNYNNSFYFSISPRNKANKLPSQITGKNLIKNSENSKYKISNISLVGDDDKGNIKITYTISDVNNEFRNVKNQTIQGFITNRDILIQNTKKRYQNALSDVETFLAKMKKPEYLGIKNRLNSQINFLVENEQENVSWYENSIDKIYEYIKSAKNDKNAKDQMIEKEKNDSNNQDNNQTEESDDKAPAEENTEETTKESDENTESSETENLNNTLIENENSQDSEESSDSTSNTENNEDSSENKSDTETSEDQENTEKETDSSTSSENNEESPTEKTNEKDQESNSENKDNEDLSETNDSGNGSDSSLEETDSTNKKESDSETTGTENGGDSFSKEVGSTNENESDLEAPAVPKNNDNSSCSVDNTEKETATNTDNEDNNLSETKESNNQNVNSDSITNNTKNDDSSNTKTNNESSNNKNKKDKGLETDKNSKNEKEKINKKESSHKNYLFFLLPLGLGIVSVFSWIIFRKKRSKK</sequence>
<evidence type="ECO:0000313" key="6">
    <source>
        <dbReference type="EMBL" id="MBU4692135.1"/>
    </source>
</evidence>
<keyword evidence="3" id="KW-0812">Transmembrane</keyword>
<evidence type="ECO:0000256" key="4">
    <source>
        <dbReference type="SAM" id="SignalP"/>
    </source>
</evidence>
<keyword evidence="3" id="KW-1133">Transmembrane helix</keyword>
<evidence type="ECO:0000256" key="1">
    <source>
        <dbReference type="SAM" id="Coils"/>
    </source>
</evidence>
<feature type="compositionally biased region" description="Polar residues" evidence="2">
    <location>
        <begin position="847"/>
        <end position="856"/>
    </location>
</feature>
<name>A0ABS6DP85_9MOLU</name>
<dbReference type="PANTHER" id="PTHR13593:SF113">
    <property type="entry name" value="SI:DKEY-266F7.9"/>
    <property type="match status" value="1"/>
</dbReference>
<feature type="compositionally biased region" description="Low complexity" evidence="2">
    <location>
        <begin position="758"/>
        <end position="769"/>
    </location>
</feature>
<feature type="compositionally biased region" description="Basic and acidic residues" evidence="2">
    <location>
        <begin position="734"/>
        <end position="750"/>
    </location>
</feature>
<dbReference type="Proteomes" id="UP000718793">
    <property type="component" value="Unassembled WGS sequence"/>
</dbReference>
<dbReference type="RefSeq" id="WP_216488452.1">
    <property type="nucleotide sequence ID" value="NZ_JAHMHH010000001.1"/>
</dbReference>
<comment type="caution">
    <text evidence="6">The sequence shown here is derived from an EMBL/GenBank/DDBJ whole genome shotgun (WGS) entry which is preliminary data.</text>
</comment>
<organism evidence="6 7">
    <name type="scientific">Mycoplasma zalophi</name>
    <dbReference type="NCBI Taxonomy" id="191287"/>
    <lineage>
        <taxon>Bacteria</taxon>
        <taxon>Bacillati</taxon>
        <taxon>Mycoplasmatota</taxon>
        <taxon>Mollicutes</taxon>
        <taxon>Mycoplasmataceae</taxon>
        <taxon>Mycoplasma</taxon>
    </lineage>
</organism>
<proteinExistence type="predicted"/>
<keyword evidence="1" id="KW-0175">Coiled coil</keyword>
<reference evidence="6" key="1">
    <citation type="submission" date="2021-06" db="EMBL/GenBank/DDBJ databases">
        <title>Novel Mycoplasma species detected in California sea lions (Zalophus californianus) from the USA.</title>
        <authorList>
            <person name="Volokhov D.V."/>
            <person name="Furtak V.A."/>
            <person name="Zagorodnyaya T.A."/>
        </authorList>
    </citation>
    <scope>NUCLEOTIDE SEQUENCE [LARGE SCALE GENOMIC DNA]</scope>
    <source>
        <strain evidence="6">CSL 5346</strain>
    </source>
</reference>
<dbReference type="PANTHER" id="PTHR13593">
    <property type="match status" value="1"/>
</dbReference>
<dbReference type="EMBL" id="JAHMHH010000001">
    <property type="protein sequence ID" value="MBU4692135.1"/>
    <property type="molecule type" value="Genomic_DNA"/>
</dbReference>
<evidence type="ECO:0000313" key="7">
    <source>
        <dbReference type="Proteomes" id="UP000718793"/>
    </source>
</evidence>
<evidence type="ECO:0000256" key="2">
    <source>
        <dbReference type="SAM" id="MobiDB-lite"/>
    </source>
</evidence>
<evidence type="ECO:0000259" key="5">
    <source>
        <dbReference type="SMART" id="SM00148"/>
    </source>
</evidence>
<feature type="region of interest" description="Disordered" evidence="2">
    <location>
        <begin position="716"/>
        <end position="994"/>
    </location>
</feature>
<feature type="transmembrane region" description="Helical" evidence="3">
    <location>
        <begin position="999"/>
        <end position="1019"/>
    </location>
</feature>
<dbReference type="InterPro" id="IPR000909">
    <property type="entry name" value="PLipase_C_PInositol-sp_X_dom"/>
</dbReference>
<keyword evidence="4" id="KW-0732">Signal</keyword>
<accession>A0ABS6DP85</accession>
<dbReference type="SMART" id="SM00148">
    <property type="entry name" value="PLCXc"/>
    <property type="match status" value="1"/>
</dbReference>
<feature type="compositionally biased region" description="Polar residues" evidence="2">
    <location>
        <begin position="872"/>
        <end position="892"/>
    </location>
</feature>
<keyword evidence="7" id="KW-1185">Reference proteome</keyword>
<gene>
    <name evidence="6" type="ORF">KQ875_00790</name>
</gene>